<name>A0ABW1LJF3_9ACTN</name>
<gene>
    <name evidence="2" type="ORF">ACFPYL_10690</name>
</gene>
<evidence type="ECO:0000313" key="2">
    <source>
        <dbReference type="EMBL" id="MFC6043545.1"/>
    </source>
</evidence>
<dbReference type="EMBL" id="JBHSRJ010000004">
    <property type="protein sequence ID" value="MFC6043545.1"/>
    <property type="molecule type" value="Genomic_DNA"/>
</dbReference>
<protein>
    <submittedName>
        <fullName evidence="2">Flp family type IVb pilin</fullName>
    </submittedName>
</protein>
<accession>A0ABW1LJF3</accession>
<sequence length="64" mass="6437">MRAHDETGSSAVEYGLLVAGIAALVVTVVFTLGGMVRDTLLDPGCDKLAGQIASANGGDADCEN</sequence>
<dbReference type="RefSeq" id="WP_379153685.1">
    <property type="nucleotide sequence ID" value="NZ_JBHSRJ010000004.1"/>
</dbReference>
<feature type="transmembrane region" description="Helical" evidence="1">
    <location>
        <begin position="12"/>
        <end position="33"/>
    </location>
</feature>
<dbReference type="Pfam" id="PF04964">
    <property type="entry name" value="Flp_Fap"/>
    <property type="match status" value="1"/>
</dbReference>
<evidence type="ECO:0000256" key="1">
    <source>
        <dbReference type="SAM" id="Phobius"/>
    </source>
</evidence>
<organism evidence="2 3">
    <name type="scientific">Nocardioides hankookensis</name>
    <dbReference type="NCBI Taxonomy" id="443157"/>
    <lineage>
        <taxon>Bacteria</taxon>
        <taxon>Bacillati</taxon>
        <taxon>Actinomycetota</taxon>
        <taxon>Actinomycetes</taxon>
        <taxon>Propionibacteriales</taxon>
        <taxon>Nocardioidaceae</taxon>
        <taxon>Nocardioides</taxon>
    </lineage>
</organism>
<keyword evidence="1" id="KW-0812">Transmembrane</keyword>
<keyword evidence="1" id="KW-1133">Transmembrane helix</keyword>
<evidence type="ECO:0000313" key="3">
    <source>
        <dbReference type="Proteomes" id="UP001596135"/>
    </source>
</evidence>
<dbReference type="InterPro" id="IPR007047">
    <property type="entry name" value="Flp_Fap"/>
</dbReference>
<dbReference type="Proteomes" id="UP001596135">
    <property type="component" value="Unassembled WGS sequence"/>
</dbReference>
<keyword evidence="3" id="KW-1185">Reference proteome</keyword>
<keyword evidence="1" id="KW-0472">Membrane</keyword>
<reference evidence="3" key="1">
    <citation type="journal article" date="2019" name="Int. J. Syst. Evol. Microbiol.">
        <title>The Global Catalogue of Microorganisms (GCM) 10K type strain sequencing project: providing services to taxonomists for standard genome sequencing and annotation.</title>
        <authorList>
            <consortium name="The Broad Institute Genomics Platform"/>
            <consortium name="The Broad Institute Genome Sequencing Center for Infectious Disease"/>
            <person name="Wu L."/>
            <person name="Ma J."/>
        </authorList>
    </citation>
    <scope>NUCLEOTIDE SEQUENCE [LARGE SCALE GENOMIC DNA]</scope>
    <source>
        <strain evidence="3">CCUG 54522</strain>
    </source>
</reference>
<comment type="caution">
    <text evidence="2">The sequence shown here is derived from an EMBL/GenBank/DDBJ whole genome shotgun (WGS) entry which is preliminary data.</text>
</comment>
<proteinExistence type="predicted"/>